<dbReference type="InterPro" id="IPR011009">
    <property type="entry name" value="Kinase-like_dom_sf"/>
</dbReference>
<dbReference type="Proteomes" id="UP001642501">
    <property type="component" value="Unassembled WGS sequence"/>
</dbReference>
<dbReference type="PANTHER" id="PTHR47634:SF9">
    <property type="entry name" value="PROTEIN KINASE DOMAIN-CONTAINING PROTEIN-RELATED"/>
    <property type="match status" value="1"/>
</dbReference>
<dbReference type="Gene3D" id="1.10.510.10">
    <property type="entry name" value="Transferase(Phosphotransferase) domain 1"/>
    <property type="match status" value="1"/>
</dbReference>
<organism evidence="10 11">
    <name type="scientific">Sporothrix epigloea</name>
    <dbReference type="NCBI Taxonomy" id="1892477"/>
    <lineage>
        <taxon>Eukaryota</taxon>
        <taxon>Fungi</taxon>
        <taxon>Dikarya</taxon>
        <taxon>Ascomycota</taxon>
        <taxon>Pezizomycotina</taxon>
        <taxon>Sordariomycetes</taxon>
        <taxon>Sordariomycetidae</taxon>
        <taxon>Ophiostomatales</taxon>
        <taxon>Ophiostomataceae</taxon>
        <taxon>Sporothrix</taxon>
    </lineage>
</organism>
<feature type="domain" description="Protein kinase" evidence="9">
    <location>
        <begin position="49"/>
        <end position="185"/>
    </location>
</feature>
<sequence>MDDDYFNSLPPFRYCAPRLDDIENVENYAPGGYHPVDIGDVISSGERDYEVVHKLGHGGCATIWLVRLGAQSPTYHALKILCADNDDYPDRELAIFEHLKAVASDGHPNVVDLQDSFKISGPNGLHQCLVFPVLGPCLQNIYRKTGISGAVRYDLCRQVASAMAYLHHHGVCHGDRRLYRKQYSL</sequence>
<protein>
    <recommendedName>
        <fullName evidence="1">non-specific serine/threonine protein kinase</fullName>
        <ecNumber evidence="1">2.7.11.1</ecNumber>
    </recommendedName>
</protein>
<reference evidence="10 11" key="1">
    <citation type="submission" date="2024-01" db="EMBL/GenBank/DDBJ databases">
        <authorList>
            <person name="Allen C."/>
            <person name="Tagirdzhanova G."/>
        </authorList>
    </citation>
    <scope>NUCLEOTIDE SEQUENCE [LARGE SCALE GENOMIC DNA]</scope>
    <source>
        <strain evidence="10 11">CBS 573.63</strain>
    </source>
</reference>
<dbReference type="EMBL" id="CAWUOM010000131">
    <property type="protein sequence ID" value="CAK7273391.1"/>
    <property type="molecule type" value="Genomic_DNA"/>
</dbReference>
<evidence type="ECO:0000256" key="2">
    <source>
        <dbReference type="ARBA" id="ARBA00022527"/>
    </source>
</evidence>
<evidence type="ECO:0000256" key="8">
    <source>
        <dbReference type="ARBA" id="ARBA00048679"/>
    </source>
</evidence>
<evidence type="ECO:0000313" key="11">
    <source>
        <dbReference type="Proteomes" id="UP001642501"/>
    </source>
</evidence>
<dbReference type="SUPFAM" id="SSF56112">
    <property type="entry name" value="Protein kinase-like (PK-like)"/>
    <property type="match status" value="1"/>
</dbReference>
<evidence type="ECO:0000256" key="7">
    <source>
        <dbReference type="ARBA" id="ARBA00047899"/>
    </source>
</evidence>
<evidence type="ECO:0000256" key="6">
    <source>
        <dbReference type="ARBA" id="ARBA00022840"/>
    </source>
</evidence>
<dbReference type="InterPro" id="IPR000719">
    <property type="entry name" value="Prot_kinase_dom"/>
</dbReference>
<comment type="catalytic activity">
    <reaction evidence="7">
        <text>L-threonyl-[protein] + ATP = O-phospho-L-threonyl-[protein] + ADP + H(+)</text>
        <dbReference type="Rhea" id="RHEA:46608"/>
        <dbReference type="Rhea" id="RHEA-COMP:11060"/>
        <dbReference type="Rhea" id="RHEA-COMP:11605"/>
        <dbReference type="ChEBI" id="CHEBI:15378"/>
        <dbReference type="ChEBI" id="CHEBI:30013"/>
        <dbReference type="ChEBI" id="CHEBI:30616"/>
        <dbReference type="ChEBI" id="CHEBI:61977"/>
        <dbReference type="ChEBI" id="CHEBI:456216"/>
        <dbReference type="EC" id="2.7.11.1"/>
    </reaction>
</comment>
<dbReference type="InterPro" id="IPR051334">
    <property type="entry name" value="SRPK"/>
</dbReference>
<dbReference type="Pfam" id="PF00069">
    <property type="entry name" value="Pkinase"/>
    <property type="match status" value="1"/>
</dbReference>
<keyword evidence="5" id="KW-0418">Kinase</keyword>
<name>A0ABP0E261_9PEZI</name>
<accession>A0ABP0E261</accession>
<dbReference type="Gene3D" id="3.30.200.20">
    <property type="entry name" value="Phosphorylase Kinase, domain 1"/>
    <property type="match status" value="1"/>
</dbReference>
<gene>
    <name evidence="10" type="ORF">SEPCBS57363_005629</name>
</gene>
<evidence type="ECO:0000256" key="3">
    <source>
        <dbReference type="ARBA" id="ARBA00022679"/>
    </source>
</evidence>
<evidence type="ECO:0000256" key="4">
    <source>
        <dbReference type="ARBA" id="ARBA00022741"/>
    </source>
</evidence>
<keyword evidence="2" id="KW-0723">Serine/threonine-protein kinase</keyword>
<keyword evidence="4" id="KW-0547">Nucleotide-binding</keyword>
<dbReference type="PANTHER" id="PTHR47634">
    <property type="entry name" value="PROTEIN KINASE DOMAIN-CONTAINING PROTEIN-RELATED"/>
    <property type="match status" value="1"/>
</dbReference>
<evidence type="ECO:0000256" key="5">
    <source>
        <dbReference type="ARBA" id="ARBA00022777"/>
    </source>
</evidence>
<comment type="catalytic activity">
    <reaction evidence="8">
        <text>L-seryl-[protein] + ATP = O-phospho-L-seryl-[protein] + ADP + H(+)</text>
        <dbReference type="Rhea" id="RHEA:17989"/>
        <dbReference type="Rhea" id="RHEA-COMP:9863"/>
        <dbReference type="Rhea" id="RHEA-COMP:11604"/>
        <dbReference type="ChEBI" id="CHEBI:15378"/>
        <dbReference type="ChEBI" id="CHEBI:29999"/>
        <dbReference type="ChEBI" id="CHEBI:30616"/>
        <dbReference type="ChEBI" id="CHEBI:83421"/>
        <dbReference type="ChEBI" id="CHEBI:456216"/>
        <dbReference type="EC" id="2.7.11.1"/>
    </reaction>
</comment>
<comment type="caution">
    <text evidence="10">The sequence shown here is derived from an EMBL/GenBank/DDBJ whole genome shotgun (WGS) entry which is preliminary data.</text>
</comment>
<dbReference type="EC" id="2.7.11.1" evidence="1"/>
<proteinExistence type="predicted"/>
<evidence type="ECO:0000256" key="1">
    <source>
        <dbReference type="ARBA" id="ARBA00012513"/>
    </source>
</evidence>
<dbReference type="PROSITE" id="PS50011">
    <property type="entry name" value="PROTEIN_KINASE_DOM"/>
    <property type="match status" value="1"/>
</dbReference>
<evidence type="ECO:0000259" key="9">
    <source>
        <dbReference type="PROSITE" id="PS50011"/>
    </source>
</evidence>
<keyword evidence="3" id="KW-0808">Transferase</keyword>
<keyword evidence="11" id="KW-1185">Reference proteome</keyword>
<evidence type="ECO:0000313" key="10">
    <source>
        <dbReference type="EMBL" id="CAK7273391.1"/>
    </source>
</evidence>
<keyword evidence="6" id="KW-0067">ATP-binding</keyword>